<comment type="similarity">
    <text evidence="6">Belongs to the TRAFAC class myosin-kinesin ATPase superfamily. Kinesin family.</text>
</comment>
<dbReference type="InterPro" id="IPR036961">
    <property type="entry name" value="Kinesin_motor_dom_sf"/>
</dbReference>
<dbReference type="EMBL" id="QUSY01000498">
    <property type="protein sequence ID" value="RHY28983.1"/>
    <property type="molecule type" value="Genomic_DNA"/>
</dbReference>
<feature type="coiled-coil region" evidence="7">
    <location>
        <begin position="1710"/>
        <end position="1843"/>
    </location>
</feature>
<proteinExistence type="inferred from homology"/>
<feature type="coiled-coil region" evidence="7">
    <location>
        <begin position="1475"/>
        <end position="1516"/>
    </location>
</feature>
<keyword evidence="2" id="KW-0963">Cytoplasm</keyword>
<feature type="binding site" evidence="6">
    <location>
        <begin position="532"/>
        <end position="539"/>
    </location>
    <ligand>
        <name>ATP</name>
        <dbReference type="ChEBI" id="CHEBI:30616"/>
    </ligand>
</feature>
<dbReference type="InterPro" id="IPR027640">
    <property type="entry name" value="Kinesin-like_fam"/>
</dbReference>
<evidence type="ECO:0000256" key="4">
    <source>
        <dbReference type="ARBA" id="ARBA00022840"/>
    </source>
</evidence>
<keyword evidence="6" id="KW-0505">Motor protein</keyword>
<dbReference type="InterPro" id="IPR042576">
    <property type="entry name" value="TRAF3IP1_N_sf"/>
</dbReference>
<keyword evidence="3 6" id="KW-0547">Nucleotide-binding</keyword>
<dbReference type="VEuPathDB" id="FungiDB:H310_02918"/>
<evidence type="ECO:0000256" key="2">
    <source>
        <dbReference type="ARBA" id="ARBA00022490"/>
    </source>
</evidence>
<dbReference type="GO" id="GO:0005524">
    <property type="term" value="F:ATP binding"/>
    <property type="evidence" value="ECO:0007669"/>
    <property type="project" value="UniProtKB-UniRule"/>
</dbReference>
<evidence type="ECO:0000313" key="11">
    <source>
        <dbReference type="EMBL" id="RHY28983.1"/>
    </source>
</evidence>
<keyword evidence="8" id="KW-0732">Signal</keyword>
<dbReference type="Gene3D" id="2.60.120.260">
    <property type="entry name" value="Galactose-binding domain-like"/>
    <property type="match status" value="2"/>
</dbReference>
<feature type="domain" description="F5/8 type C" evidence="9">
    <location>
        <begin position="1123"/>
        <end position="1196"/>
    </location>
</feature>
<dbReference type="Pfam" id="PF00754">
    <property type="entry name" value="F5_F8_type_C"/>
    <property type="match status" value="1"/>
</dbReference>
<dbReference type="Pfam" id="PF10243">
    <property type="entry name" value="MIP-T3"/>
    <property type="match status" value="1"/>
</dbReference>
<dbReference type="SUPFAM" id="SSF49785">
    <property type="entry name" value="Galactose-binding domain-like"/>
    <property type="match status" value="2"/>
</dbReference>
<dbReference type="InterPro" id="IPR008979">
    <property type="entry name" value="Galactose-bd-like_sf"/>
</dbReference>
<feature type="coiled-coil region" evidence="7">
    <location>
        <begin position="1552"/>
        <end position="1677"/>
    </location>
</feature>
<comment type="caution">
    <text evidence="11">The sequence shown here is derived from an EMBL/GenBank/DDBJ whole genome shotgun (WGS) entry which is preliminary data.</text>
</comment>
<reference evidence="11 12" key="1">
    <citation type="submission" date="2018-08" db="EMBL/GenBank/DDBJ databases">
        <title>Aphanomyces genome sequencing and annotation.</title>
        <authorList>
            <person name="Minardi D."/>
            <person name="Oidtmann B."/>
            <person name="Van Der Giezen M."/>
            <person name="Studholme D.J."/>
        </authorList>
    </citation>
    <scope>NUCLEOTIDE SEQUENCE [LARGE SCALE GENOMIC DNA]</scope>
    <source>
        <strain evidence="11 12">NJM0002</strain>
    </source>
</reference>
<organism evidence="11 12">
    <name type="scientific">Aphanomyces invadans</name>
    <dbReference type="NCBI Taxonomy" id="157072"/>
    <lineage>
        <taxon>Eukaryota</taxon>
        <taxon>Sar</taxon>
        <taxon>Stramenopiles</taxon>
        <taxon>Oomycota</taxon>
        <taxon>Saprolegniomycetes</taxon>
        <taxon>Saprolegniales</taxon>
        <taxon>Verrucalvaceae</taxon>
        <taxon>Aphanomyces</taxon>
    </lineage>
</organism>
<evidence type="ECO:0000256" key="3">
    <source>
        <dbReference type="ARBA" id="ARBA00022741"/>
    </source>
</evidence>
<dbReference type="GO" id="GO:0007018">
    <property type="term" value="P:microtubule-based movement"/>
    <property type="evidence" value="ECO:0007669"/>
    <property type="project" value="InterPro"/>
</dbReference>
<feature type="coiled-coil region" evidence="7">
    <location>
        <begin position="850"/>
        <end position="879"/>
    </location>
</feature>
<keyword evidence="12" id="KW-1185">Reference proteome</keyword>
<dbReference type="InterPro" id="IPR036509">
    <property type="entry name" value="Met_Sox_Rdtase_MsrA_sf"/>
</dbReference>
<dbReference type="Gene3D" id="1.10.418.50">
    <property type="entry name" value="Microtubule-binding protein MIP-T3"/>
    <property type="match status" value="1"/>
</dbReference>
<feature type="domain" description="Kinesin motor" evidence="10">
    <location>
        <begin position="431"/>
        <end position="785"/>
    </location>
</feature>
<keyword evidence="5 7" id="KW-0175">Coiled coil</keyword>
<dbReference type="Gene3D" id="3.30.1060.10">
    <property type="entry name" value="Peptide methionine sulphoxide reductase MsrA"/>
    <property type="match status" value="1"/>
</dbReference>
<dbReference type="GO" id="GO:0008113">
    <property type="term" value="F:peptide-methionine (S)-S-oxide reductase activity"/>
    <property type="evidence" value="ECO:0007669"/>
    <property type="project" value="InterPro"/>
</dbReference>
<evidence type="ECO:0000259" key="10">
    <source>
        <dbReference type="PROSITE" id="PS50067"/>
    </source>
</evidence>
<dbReference type="InterPro" id="IPR001752">
    <property type="entry name" value="Kinesin_motor_dom"/>
</dbReference>
<dbReference type="SUPFAM" id="SSF55068">
    <property type="entry name" value="Peptide methionine sulfoxide reductase"/>
    <property type="match status" value="1"/>
</dbReference>
<dbReference type="PRINTS" id="PR00380">
    <property type="entry name" value="KINESINHEAVY"/>
</dbReference>
<evidence type="ECO:0000256" key="6">
    <source>
        <dbReference type="PROSITE-ProRule" id="PRU00283"/>
    </source>
</evidence>
<feature type="chain" id="PRO_5018761124" description="Kinesin motor domain-containing protein" evidence="8">
    <location>
        <begin position="20"/>
        <end position="1871"/>
    </location>
</feature>
<evidence type="ECO:0000256" key="5">
    <source>
        <dbReference type="ARBA" id="ARBA00023054"/>
    </source>
</evidence>
<evidence type="ECO:0000259" key="9">
    <source>
        <dbReference type="PROSITE" id="PS50022"/>
    </source>
</evidence>
<dbReference type="PROSITE" id="PS00411">
    <property type="entry name" value="KINESIN_MOTOR_1"/>
    <property type="match status" value="1"/>
</dbReference>
<dbReference type="VEuPathDB" id="FungiDB:H310_02917"/>
<dbReference type="Gene3D" id="3.40.850.10">
    <property type="entry name" value="Kinesin motor domain"/>
    <property type="match status" value="1"/>
</dbReference>
<feature type="signal peptide" evidence="8">
    <location>
        <begin position="1"/>
        <end position="19"/>
    </location>
</feature>
<dbReference type="Pfam" id="PF00225">
    <property type="entry name" value="Kinesin"/>
    <property type="match status" value="1"/>
</dbReference>
<gene>
    <name evidence="11" type="ORF">DYB32_005557</name>
</gene>
<dbReference type="GO" id="GO:0051231">
    <property type="term" value="P:spindle elongation"/>
    <property type="evidence" value="ECO:0007669"/>
    <property type="project" value="TreeGrafter"/>
</dbReference>
<evidence type="ECO:0000256" key="7">
    <source>
        <dbReference type="SAM" id="Coils"/>
    </source>
</evidence>
<keyword evidence="4 6" id="KW-0067">ATP-binding</keyword>
<dbReference type="PROSITE" id="PS50022">
    <property type="entry name" value="FA58C_3"/>
    <property type="match status" value="2"/>
</dbReference>
<dbReference type="Proteomes" id="UP000285060">
    <property type="component" value="Unassembled WGS sequence"/>
</dbReference>
<dbReference type="GO" id="GO:0005737">
    <property type="term" value="C:cytoplasm"/>
    <property type="evidence" value="ECO:0007669"/>
    <property type="project" value="UniProtKB-SubCell"/>
</dbReference>
<dbReference type="GO" id="GO:0003777">
    <property type="term" value="F:microtubule motor activity"/>
    <property type="evidence" value="ECO:0007669"/>
    <property type="project" value="InterPro"/>
</dbReference>
<dbReference type="PROSITE" id="PS50067">
    <property type="entry name" value="KINESIN_MOTOR_2"/>
    <property type="match status" value="1"/>
</dbReference>
<comment type="subcellular location">
    <subcellularLocation>
        <location evidence="1">Cytoplasm</location>
    </subcellularLocation>
</comment>
<feature type="coiled-coil region" evidence="7">
    <location>
        <begin position="791"/>
        <end position="818"/>
    </location>
</feature>
<dbReference type="FunFam" id="3.40.850.10:FF:000077">
    <property type="entry name" value="Putative Unc104-like kinesin"/>
    <property type="match status" value="1"/>
</dbReference>
<evidence type="ECO:0000256" key="8">
    <source>
        <dbReference type="SAM" id="SignalP"/>
    </source>
</evidence>
<evidence type="ECO:0000313" key="12">
    <source>
        <dbReference type="Proteomes" id="UP000285060"/>
    </source>
</evidence>
<dbReference type="SMART" id="SM00129">
    <property type="entry name" value="KISc"/>
    <property type="match status" value="1"/>
</dbReference>
<dbReference type="GO" id="GO:0007052">
    <property type="term" value="P:mitotic spindle organization"/>
    <property type="evidence" value="ECO:0007669"/>
    <property type="project" value="TreeGrafter"/>
</dbReference>
<dbReference type="InterPro" id="IPR019821">
    <property type="entry name" value="Kinesin_motor_CS"/>
</dbReference>
<dbReference type="InterPro" id="IPR000421">
    <property type="entry name" value="FA58C"/>
</dbReference>
<evidence type="ECO:0008006" key="13">
    <source>
        <dbReference type="Google" id="ProtNLM"/>
    </source>
</evidence>
<dbReference type="PANTHER" id="PTHR47969:SF15">
    <property type="entry name" value="CHROMOSOME-ASSOCIATED KINESIN KIF4A-RELATED"/>
    <property type="match status" value="1"/>
</dbReference>
<name>A0A3R6WKV3_9STRA</name>
<dbReference type="InterPro" id="IPR027417">
    <property type="entry name" value="P-loop_NTPase"/>
</dbReference>
<accession>A0A3R6WKV3</accession>
<dbReference type="PANTHER" id="PTHR47969">
    <property type="entry name" value="CHROMOSOME-ASSOCIATED KINESIN KIF4A-RELATED"/>
    <property type="match status" value="1"/>
</dbReference>
<dbReference type="InterPro" id="IPR040468">
    <property type="entry name" value="TRAF3IP1_N"/>
</dbReference>
<feature type="domain" description="F5/8 type C" evidence="9">
    <location>
        <begin position="1364"/>
        <end position="1431"/>
    </location>
</feature>
<dbReference type="GO" id="GO:0008017">
    <property type="term" value="F:microtubule binding"/>
    <property type="evidence" value="ECO:0007669"/>
    <property type="project" value="InterPro"/>
</dbReference>
<dbReference type="CDD" id="cd00106">
    <property type="entry name" value="KISc"/>
    <property type="match status" value="1"/>
</dbReference>
<sequence length="1871" mass="207153">MSAVQALLSALSLSAPSASSTCSFDGDCGPKYLASTSHDHAPESMAAFSALPRYRLPENNPQELGNVKFLRSLSEVDNVDKPIFLQFQEIPGCHTCTDYGDSVLKHPLVVELLETVFTPVVVCNNTTFPSDVAALKQFNEPTWNNPVVHVLDPSSQKDLVPRIDGIYDLHNVLHHVLQALVVSQRPVPTWVDYVAIDQKLRVVRNTDNRLVAVKNASLASTTFVMECYWAGETILGGIDGIVSTVPGWIDGVEVVEIDFDDSVTTYSDLLRAAIATGLDPMVHTDAQLQAAQKLFVEGMTIRDRRSAPNQSLKVLSTVSFTETKHHLRTKLPLIALLPLTPLQEAHAHTLVARRQTQAVVERTVLTPRQVALLRRLEAVADHVPHSVDDAEALYALSPVDRWKELLQAIQSAEADVVDNCTWTAMSAEAENIRVAVRCRPMSEKEIREQAQSCFVVRVQSLDGTPLDWTRLLQCKNGNAVLTNPENKDEVHEFGFDLVYGTDTEQRIVYEDFGRPVLERAFGGYNGTIFAYGQTGSGKTFSMTGIHGNESLEGLIPRMNKSLFEKIQKANDPNKLFLVECSFFEIYNEIIYDLLDSSSAKDKKNKGLEIKEHSVLGIYVKDLQERVVESREEVIELMALGASNRTVGYTNMNSESSRSHSIFVIKIHQKDSSDESKNVFAKVNLVDLAGSERAAGTGAVGSRLKEGANINKSLSALGNVINALVEDARTGKKSFIPYRNSKLTRVLQESLGGNSLCSMLATLSPANINFVETLGTLKYASRAKSIKVNAKKNEEASQISQLSEEIAALKKKLSEQAESGLDPREKNEIVAKYEKQIQEIDAVRMQTWEDKARLSKQHEMERKKLAKERARADQKTQEEKVKKWKLLEAKADIELAIRATRELDVGDDAWISMTTKVKVRVIESMWPPQVDMQALDQDVKDARTLICVFKDSFDKDVASWKAMQQSADEPDDASAGHTTASQLCTKIKNIQEESAKMMALESELLRQTSALIDSVCDEAEKLSLTPAPTAKEQKQLLEDRDKALAITRAMVQTYRTALVTTLKAERKRILNFTDASMVMLAELQTQIDSPHVDEDRKKPRVLATKSLAKAVETCSKLVATMPSVDAPRIQIPKGELHAFGVETKIIGDDKLTASSGDAKQARLNGQTCWIATAEDAAPWLKVDLGSVKFVDSFQLQGGIVGGSTVLSEMPLVLTKANMESIAKQYDPASVTGDHQQTYDIAKHVLRPPVRFLHDVISLVVSNTGYGAGFFTEKEKDYTQLTEKKDKADYLVKVLQLVASSFQGTVEIKATDANILAGKEPEHTMQFLALFCLGAIRHLATTLPATTQDGVPAMVTPQPVEAPQAWLTELDVAVSVDGDTWTKPLPSGSANASTDVFTAVSTKLPQPTVARFVKFIPTKWNVAAAIRCEVLGFKLTEKDESLAQVQDEVVHYLGLLTTLFSAGELILDEARIKWKKAKDMQREKQTELKNMDAWKLQVAALKSDMDMANNALEKSKADKLDMDKLLATTNAKLDAAASTCTLLEDQNKKTRASLETITAQLSDTTKEAASWKQQHGQVTEQLKSMSQSKADLEKLVETLRSQLTSKSASDGLTDSKMATLSADLQATLIQLDEAKRTLQQSDKALADGQAERHALQTQLSQARAALAAKDEAVEALESKHKSQMTDSSTQLDVVQSALTEAVNKQRDLDAQLQKAVASAATMQTELEQAKKREVDSNQIEVKRLHDEAVESEKRVFQLQAQQVRLQADNERLEAKYASVEDKVKGLEAKQVEYIQELETLQRERKQLIEQEEELQLQLQVVTDERDSARQKEEQLFVENAEKEQEIERIRDGYGTCTTSLDAAVKQKHMMLAL</sequence>
<evidence type="ECO:0000256" key="1">
    <source>
        <dbReference type="ARBA" id="ARBA00004496"/>
    </source>
</evidence>
<dbReference type="GO" id="GO:0005875">
    <property type="term" value="C:microtubule associated complex"/>
    <property type="evidence" value="ECO:0007669"/>
    <property type="project" value="TreeGrafter"/>
</dbReference>
<dbReference type="SUPFAM" id="SSF52540">
    <property type="entry name" value="P-loop containing nucleoside triphosphate hydrolases"/>
    <property type="match status" value="1"/>
</dbReference>
<protein>
    <recommendedName>
        <fullName evidence="13">Kinesin motor domain-containing protein</fullName>
    </recommendedName>
</protein>